<evidence type="ECO:0000313" key="2">
    <source>
        <dbReference type="EnsemblPlants" id="EMT03051"/>
    </source>
</evidence>
<feature type="compositionally biased region" description="Polar residues" evidence="1">
    <location>
        <begin position="203"/>
        <end position="222"/>
    </location>
</feature>
<organism evidence="2">
    <name type="scientific">Aegilops tauschii</name>
    <name type="common">Tausch's goatgrass</name>
    <name type="synonym">Aegilops squarrosa</name>
    <dbReference type="NCBI Taxonomy" id="37682"/>
    <lineage>
        <taxon>Eukaryota</taxon>
        <taxon>Viridiplantae</taxon>
        <taxon>Streptophyta</taxon>
        <taxon>Embryophyta</taxon>
        <taxon>Tracheophyta</taxon>
        <taxon>Spermatophyta</taxon>
        <taxon>Magnoliopsida</taxon>
        <taxon>Liliopsida</taxon>
        <taxon>Poales</taxon>
        <taxon>Poaceae</taxon>
        <taxon>BOP clade</taxon>
        <taxon>Pooideae</taxon>
        <taxon>Triticodae</taxon>
        <taxon>Triticeae</taxon>
        <taxon>Triticinae</taxon>
        <taxon>Aegilops</taxon>
    </lineage>
</organism>
<name>N1QQJ3_AEGTA</name>
<dbReference type="EnsemblPlants" id="EMT03051">
    <property type="protein sequence ID" value="EMT03051"/>
    <property type="gene ID" value="F775_00345"/>
</dbReference>
<proteinExistence type="predicted"/>
<dbReference type="AlphaFoldDB" id="N1QQJ3"/>
<evidence type="ECO:0000256" key="1">
    <source>
        <dbReference type="SAM" id="MobiDB-lite"/>
    </source>
</evidence>
<sequence length="477" mass="50165">MDRQGNGDPGDDESATTSWEVGGGSEAGAEVTGVTRGSEPEAEGVPGGVLAGVTAGSVTKPSKVGGGSKAQAEASSKAGGGSVVGAEVEGSSASFVAEGMGVPLVLTVAEIAAQGFDIGVDILLTTVEEDVDPDAEAEFDAMILANNLRFAQQLRQACRLRVKFIQNPLKGIHNDTLHGSSISQVPPADTFQPEHENEDENVHTNQPNPENDTLLGSGSSLYQGIHNDTLHGSSISQGGDNNTLHGSSIPQGGDNDPGSATRFKLKVPSAYQGLAALENSEVHGFAIANDLRESLNSNQGWATENQILGLLQNRQIFQLLENEVTAINDTAQGVVAVVPQSSVDALSITPEYTSSRRILKEHGPSKLKVSGVTINKFVVKGNLWSRRHYTIDNTCHIFEWPAKPVANEPPLSLQIQAVPPRTRARTTEELIASNAAVVASHGRVLESNAAVVESNNRLTAAIYQLIARLGESSNSRP</sequence>
<protein>
    <submittedName>
        <fullName evidence="2">Uncharacterized protein</fullName>
    </submittedName>
</protein>
<reference evidence="2" key="1">
    <citation type="submission" date="2015-06" db="UniProtKB">
        <authorList>
            <consortium name="EnsemblPlants"/>
        </authorList>
    </citation>
    <scope>IDENTIFICATION</scope>
</reference>
<feature type="region of interest" description="Disordered" evidence="1">
    <location>
        <begin position="1"/>
        <end position="83"/>
    </location>
</feature>
<feature type="region of interest" description="Disordered" evidence="1">
    <location>
        <begin position="176"/>
        <end position="261"/>
    </location>
</feature>
<accession>N1QQJ3</accession>
<feature type="compositionally biased region" description="Polar residues" evidence="1">
    <location>
        <begin position="230"/>
        <end position="250"/>
    </location>
</feature>